<gene>
    <name evidence="3" type="ORF">BHU41_00550</name>
    <name evidence="2" type="ORF">RON39_11380</name>
</gene>
<dbReference type="AlphaFoldDB" id="A0A226ULF0"/>
<evidence type="ECO:0000256" key="1">
    <source>
        <dbReference type="SAM" id="SignalP"/>
    </source>
</evidence>
<reference evidence="2" key="2">
    <citation type="submission" date="2023-08" db="EMBL/GenBank/DDBJ databases">
        <title>Lactobacillus from the Female Urinary Tract.</title>
        <authorList>
            <person name="Stegman N."/>
            <person name="Jackson B."/>
            <person name="Steiling M."/>
            <person name="Sedano C."/>
            <person name="Wolfe A."/>
            <person name="Putonti C."/>
        </authorList>
    </citation>
    <scope>NUCLEOTIDE SEQUENCE</scope>
    <source>
        <strain evidence="2">UMB5661</strain>
    </source>
</reference>
<organism evidence="3 4">
    <name type="scientific">Lactobacillus crispatus</name>
    <dbReference type="NCBI Taxonomy" id="47770"/>
    <lineage>
        <taxon>Bacteria</taxon>
        <taxon>Bacillati</taxon>
        <taxon>Bacillota</taxon>
        <taxon>Bacilli</taxon>
        <taxon>Lactobacillales</taxon>
        <taxon>Lactobacillaceae</taxon>
        <taxon>Lactobacillus</taxon>
    </lineage>
</organism>
<dbReference type="Proteomes" id="UP001253287">
    <property type="component" value="Unassembled WGS sequence"/>
</dbReference>
<evidence type="ECO:0000313" key="2">
    <source>
        <dbReference type="EMBL" id="MDT9610679.1"/>
    </source>
</evidence>
<dbReference type="EMBL" id="MKXG01000103">
    <property type="protein sequence ID" value="PJZ16869.1"/>
    <property type="molecule type" value="Genomic_DNA"/>
</dbReference>
<keyword evidence="1" id="KW-0732">Signal</keyword>
<comment type="caution">
    <text evidence="3">The sequence shown here is derived from an EMBL/GenBank/DDBJ whole genome shotgun (WGS) entry which is preliminary data.</text>
</comment>
<proteinExistence type="predicted"/>
<dbReference type="EMBL" id="JAVTXN010000119">
    <property type="protein sequence ID" value="MDT9610679.1"/>
    <property type="molecule type" value="Genomic_DNA"/>
</dbReference>
<feature type="signal peptide" evidence="1">
    <location>
        <begin position="1"/>
        <end position="20"/>
    </location>
</feature>
<dbReference type="Proteomes" id="UP000231914">
    <property type="component" value="Unassembled WGS sequence"/>
</dbReference>
<sequence length="199" mass="21884">MKKKTLLVIVALLCLTTVLAVSSNTVNADSIDLKGNYLYDRQGKAHKIPITRRGNHTKAAERVAKLIARCVGKKAGDTDLTRVDTAAYYVSLFAARDAYSMKAPYYNKAYGVFIGGSCSCAGTADAMQMVLKQMGFKARHVNKNKYTHQWCTLKMDGKNGYADGQAGFANYGSYFSKKNKYVMIPATSVAFKKMNGELE</sequence>
<dbReference type="GeneID" id="69824072"/>
<name>A0A226ULF0_9LACO</name>
<accession>A0A226ULF0</accession>
<reference evidence="3 4" key="1">
    <citation type="submission" date="2016-10" db="EMBL/GenBank/DDBJ databases">
        <title>WGS of isloates from the oral cavity of healthy individuals.</title>
        <authorList>
            <person name="Sharma S."/>
            <person name="Pal V.K."/>
            <person name="Patil P.B."/>
            <person name="Korpole S."/>
            <person name="Grover V."/>
        </authorList>
    </citation>
    <scope>NUCLEOTIDE SEQUENCE [LARGE SCALE GENOMIC DNA]</scope>
    <source>
        <strain evidence="3 4">DISK12</strain>
    </source>
</reference>
<protein>
    <submittedName>
        <fullName evidence="3">Uncharacterized protein</fullName>
    </submittedName>
</protein>
<feature type="chain" id="PRO_5042692824" evidence="1">
    <location>
        <begin position="21"/>
        <end position="199"/>
    </location>
</feature>
<evidence type="ECO:0000313" key="3">
    <source>
        <dbReference type="EMBL" id="PJZ16869.1"/>
    </source>
</evidence>
<dbReference type="RefSeq" id="WP_060461601.1">
    <property type="nucleotide sequence ID" value="NZ_AP025162.1"/>
</dbReference>
<evidence type="ECO:0000313" key="4">
    <source>
        <dbReference type="Proteomes" id="UP000231914"/>
    </source>
</evidence>